<dbReference type="OrthoDB" id="2180at10239"/>
<dbReference type="Proteomes" id="UP000202039">
    <property type="component" value="Segment"/>
</dbReference>
<dbReference type="GeneID" id="23681436"/>
<proteinExistence type="predicted"/>
<protein>
    <recommendedName>
        <fullName evidence="3">DUF3383 domain-containing protein</fullName>
    </recommendedName>
</protein>
<dbReference type="EMBL" id="AP014629">
    <property type="protein sequence ID" value="BAP28885.1"/>
    <property type="molecule type" value="Genomic_DNA"/>
</dbReference>
<evidence type="ECO:0000313" key="2">
    <source>
        <dbReference type="Proteomes" id="UP000202039"/>
    </source>
</evidence>
<dbReference type="KEGG" id="vg:23681436"/>
<evidence type="ECO:0000313" key="1">
    <source>
        <dbReference type="EMBL" id="BAP28885.1"/>
    </source>
</evidence>
<dbReference type="RefSeq" id="YP_009126617.1">
    <property type="nucleotide sequence ID" value="NC_026611.1"/>
</dbReference>
<organism evidence="1 2">
    <name type="scientific">Edwardsiella phage GF-2</name>
    <dbReference type="NCBI Taxonomy" id="1537091"/>
    <lineage>
        <taxon>Viruses</taxon>
        <taxon>Duplodnaviria</taxon>
        <taxon>Heunggongvirae</taxon>
        <taxon>Uroviricota</taxon>
        <taxon>Caudoviricetes</taxon>
        <taxon>Gofduovirus</taxon>
        <taxon>Gofduovirus GF2</taxon>
    </lineage>
</organism>
<evidence type="ECO:0008006" key="3">
    <source>
        <dbReference type="Google" id="ProtNLM"/>
    </source>
</evidence>
<name>A0A077KGV4_9CAUD</name>
<dbReference type="Pfam" id="PF11863">
    <property type="entry name" value="DUF3383"/>
    <property type="match status" value="1"/>
</dbReference>
<reference evidence="1 2" key="1">
    <citation type="journal article" date="2015" name="Arch. Virol.">
        <title>Full-genome sequence of a novel myovirus, GF-2, infecting Edwardsiella tarda: comparison with other Edwardsiella myoviral genomes.</title>
        <authorList>
            <person name="Yasuike M."/>
            <person name="Nishiki I."/>
            <person name="Iwasaki Y."/>
            <person name="Nakamura Y."/>
            <person name="Fujiwara A."/>
            <person name="Sugaya E."/>
            <person name="Kawato Y."/>
            <person name="Nagai S."/>
            <person name="Kobayashi T."/>
            <person name="Ototake M."/>
            <person name="Nakai T."/>
        </authorList>
    </citation>
    <scope>NUCLEOTIDE SEQUENCE [LARGE SCALE GENOMIC DNA]</scope>
</reference>
<dbReference type="InterPro" id="IPR021808">
    <property type="entry name" value="DUF3383"/>
</dbReference>
<accession>A0A077KGV4</accession>
<keyword evidence="2" id="KW-1185">Reference proteome</keyword>
<sequence length="495" mass="52721">MTIPLSVDFRITPNVVAPAGSALDANGLLLSSNELIRVGTVAEFTTATDIASLLGSDSPEYLAAQLYFKGYDNSSVIPGKLLITRVITAAVAGYLLSGSMKGVQLSTLQAISPGTIKLTVDGVAVTSTSIDLSSATSFSDIATKLTTGIGASKVLVEWLPIANRFIVRSLTTGANSAVSFADAGDLATGMKLTADTAATTSPGSAPVTMTDMMNNVINLSQDWVLFSSLIEMTDDQKQELCAWVSASNNRFGYVVHDPSQSATVANNAQCFMQKVVVANGYENVFPVYGSYLYAIPALAYAASLDFARTNGRVSYKFRDFPGLAPNVTDGQTYSALLSNGYNFYGSYSLNKTMKQYASNGAITGKFEWLDTFMCQVWMNANLVGSFANLFTANQSYPFNAQGYAAVNAAVIDVAQQALNFGAIRKGVPLDAAQIRVINNTVGADISSTLYSEGWYLYIPPQPGSNRIERDLKGVIFYYVDGGLIQSITMSSTAIL</sequence>